<dbReference type="AlphaFoldDB" id="A0A1M6EKG0"/>
<sequence length="1068" mass="116796">MTPIFPDTVAGTVYGETVQIPVSWEINEPYNPDEPQEGTYVFTAAVGEGYIVAEGVVLPCITVVISKTEDRISLQSSGSYFDGEGTWENRYKIYTAEELAKLAELVSSKDEHYSSAYYELMNDIDLSAYNEGAGWKPIGRYIEKAPFSFNDASFRGHFDGKDHSISGLTINYRGISDFNYLMDSIGLFGCIDGGVVENVRLIDVDINSALGAGAVVGRVKSGTVQNCAALNSMVKGYSDTGRVVGKIIEGTLLDNVAFEEMEVNEGYVYDGNRNDKNGESISLDRIYDESFWMGLGWSEDWVFEYYMLPVLSIFKDLLDQPSIEKDYLKQDLSNATVEVTGDFTYNGEKIEPEFVIGGMALEKGKDYIVNITSKDGAGTSKGTKAGEVTLDLIFRRQYKGIRKDVKYIIKKARVQSIDTVVDNDEMTAYEAKNATNGEEVIQLAKFPDEVSVTTDTIKTTLPITWATITPYNAKGAEYEVIGTLQGNENIDANGKTIEGIRVVVTPITAENPVFDEVQVARNENPAATADDLGESVLPIKGSITIKGIDDVSVDYAIGWDKDITLDRTRAGNEQTFKGTVIYVNPPQWLTLPSSTEVSRKVKVVEEIYKVTFNLNGGTRTGGGELTQLIAKGNGAMAPTVVRNGYTFIGWDKDFSNVTEDLTVTAQWRYDSGYSSSGGRSSSYGNSSSNITLSGDWTVDTIGNKPTLARKILRDKPDEKGNLTINITNEMVKEGISEVKKKWSGRESYGIALAFDNISEGIKTMTVTIEASAIDNLVSQGISNLTIQCVIYRITLDEKAIKMLDSQSTGNVTITVTPYKVSGMAATVIGNRPVFEIIFRDGNGKEIVAFGSGTITRGIRYNPASGENKGNLFIVKVTDHGIEWMGNSVYEEGWMMWSGSSNSVYGVGYKIPALFADTKNQWAKDNIDFVVNRGLLSGVSSTTFEPNKEITRAYFLTALGKLSGADVANFKTSSFTDVANGSTAITREEMAVMMQNYAKALGYTLPVTNQHTPFTDESNISKWAKDAVKGIAQAGIMIGKEDGKFDPKGSVTKAEAATILRRFVEIVVD</sequence>
<dbReference type="Pfam" id="PF09479">
    <property type="entry name" value="Flg_new"/>
    <property type="match status" value="1"/>
</dbReference>
<evidence type="ECO:0000256" key="1">
    <source>
        <dbReference type="ARBA" id="ARBA00004196"/>
    </source>
</evidence>
<feature type="domain" description="SLH" evidence="3">
    <location>
        <begin position="909"/>
        <end position="972"/>
    </location>
</feature>
<name>A0A1M6EKG0_9FIRM</name>
<dbReference type="Proteomes" id="UP000184442">
    <property type="component" value="Unassembled WGS sequence"/>
</dbReference>
<proteinExistence type="predicted"/>
<comment type="subcellular location">
    <subcellularLocation>
        <location evidence="1">Cell envelope</location>
    </subcellularLocation>
</comment>
<dbReference type="InterPro" id="IPR013378">
    <property type="entry name" value="InlB-like_B-rpt"/>
</dbReference>
<evidence type="ECO:0000313" key="4">
    <source>
        <dbReference type="EMBL" id="SHI86025.1"/>
    </source>
</evidence>
<dbReference type="OrthoDB" id="1703838at2"/>
<organism evidence="4 5">
    <name type="scientific">Lutispora thermophila DSM 19022</name>
    <dbReference type="NCBI Taxonomy" id="1122184"/>
    <lineage>
        <taxon>Bacteria</taxon>
        <taxon>Bacillati</taxon>
        <taxon>Bacillota</taxon>
        <taxon>Clostridia</taxon>
        <taxon>Lutisporales</taxon>
        <taxon>Lutisporaceae</taxon>
        <taxon>Lutispora</taxon>
    </lineage>
</organism>
<dbReference type="STRING" id="1122184.SAMN02745176_01617"/>
<dbReference type="Pfam" id="PF00395">
    <property type="entry name" value="SLH"/>
    <property type="match status" value="2"/>
</dbReference>
<dbReference type="RefSeq" id="WP_073025704.1">
    <property type="nucleotide sequence ID" value="NZ_FQZS01000009.1"/>
</dbReference>
<evidence type="ECO:0000256" key="2">
    <source>
        <dbReference type="ARBA" id="ARBA00022737"/>
    </source>
</evidence>
<evidence type="ECO:0000313" key="5">
    <source>
        <dbReference type="Proteomes" id="UP000184442"/>
    </source>
</evidence>
<feature type="domain" description="SLH" evidence="3">
    <location>
        <begin position="1010"/>
        <end position="1068"/>
    </location>
</feature>
<gene>
    <name evidence="4" type="ORF">SAMN02745176_01617</name>
</gene>
<keyword evidence="5" id="KW-1185">Reference proteome</keyword>
<accession>A0A1M6EKG0</accession>
<dbReference type="Gene3D" id="2.160.20.110">
    <property type="match status" value="1"/>
</dbReference>
<dbReference type="InterPro" id="IPR042229">
    <property type="entry name" value="Listeria/Bacterioides_rpt_sf"/>
</dbReference>
<dbReference type="PROSITE" id="PS51272">
    <property type="entry name" value="SLH"/>
    <property type="match status" value="2"/>
</dbReference>
<dbReference type="PANTHER" id="PTHR43308">
    <property type="entry name" value="OUTER MEMBRANE PROTEIN ALPHA-RELATED"/>
    <property type="match status" value="1"/>
</dbReference>
<dbReference type="InterPro" id="IPR051465">
    <property type="entry name" value="Cell_Envelope_Struct_Comp"/>
</dbReference>
<dbReference type="Gene3D" id="2.60.40.4270">
    <property type="entry name" value="Listeria-Bacteroides repeat domain"/>
    <property type="match status" value="1"/>
</dbReference>
<dbReference type="EMBL" id="FQZS01000009">
    <property type="protein sequence ID" value="SHI86025.1"/>
    <property type="molecule type" value="Genomic_DNA"/>
</dbReference>
<evidence type="ECO:0000259" key="3">
    <source>
        <dbReference type="PROSITE" id="PS51272"/>
    </source>
</evidence>
<dbReference type="GO" id="GO:0030313">
    <property type="term" value="C:cell envelope"/>
    <property type="evidence" value="ECO:0007669"/>
    <property type="project" value="UniProtKB-SubCell"/>
</dbReference>
<protein>
    <submittedName>
        <fullName evidence="4">Repeat domain (List_Bact_rpt)</fullName>
    </submittedName>
</protein>
<keyword evidence="2" id="KW-0677">Repeat</keyword>
<reference evidence="4 5" key="1">
    <citation type="submission" date="2016-11" db="EMBL/GenBank/DDBJ databases">
        <authorList>
            <person name="Jaros S."/>
            <person name="Januszkiewicz K."/>
            <person name="Wedrychowicz H."/>
        </authorList>
    </citation>
    <scope>NUCLEOTIDE SEQUENCE [LARGE SCALE GENOMIC DNA]</scope>
    <source>
        <strain evidence="4 5">DSM 19022</strain>
    </source>
</reference>
<dbReference type="InterPro" id="IPR001119">
    <property type="entry name" value="SLH_dom"/>
</dbReference>